<evidence type="ECO:0000313" key="1">
    <source>
        <dbReference type="EMBL" id="MBU3856235.1"/>
    </source>
</evidence>
<proteinExistence type="predicted"/>
<organism evidence="1 2">
    <name type="scientific">Candidatus Phocaeicola excrementipullorum</name>
    <dbReference type="NCBI Taxonomy" id="2838731"/>
    <lineage>
        <taxon>Bacteria</taxon>
        <taxon>Pseudomonadati</taxon>
        <taxon>Bacteroidota</taxon>
        <taxon>Bacteroidia</taxon>
        <taxon>Bacteroidales</taxon>
        <taxon>Bacteroidaceae</taxon>
        <taxon>Phocaeicola</taxon>
    </lineage>
</organism>
<comment type="caution">
    <text evidence="1">The sequence shown here is derived from an EMBL/GenBank/DDBJ whole genome shotgun (WGS) entry which is preliminary data.</text>
</comment>
<dbReference type="EMBL" id="JAHLFJ010000066">
    <property type="protein sequence ID" value="MBU3856235.1"/>
    <property type="molecule type" value="Genomic_DNA"/>
</dbReference>
<accession>A0A948TNH2</accession>
<dbReference type="AlphaFoldDB" id="A0A948TNH2"/>
<dbReference type="Proteomes" id="UP000784286">
    <property type="component" value="Unassembled WGS sequence"/>
</dbReference>
<reference evidence="1" key="1">
    <citation type="journal article" date="2021" name="PeerJ">
        <title>Extensive microbial diversity within the chicken gut microbiome revealed by metagenomics and culture.</title>
        <authorList>
            <person name="Gilroy R."/>
            <person name="Ravi A."/>
            <person name="Getino M."/>
            <person name="Pursley I."/>
            <person name="Horton D.L."/>
            <person name="Alikhan N.F."/>
            <person name="Baker D."/>
            <person name="Gharbi K."/>
            <person name="Hall N."/>
            <person name="Watson M."/>
            <person name="Adriaenssens E.M."/>
            <person name="Foster-Nyarko E."/>
            <person name="Jarju S."/>
            <person name="Secka A."/>
            <person name="Antonio M."/>
            <person name="Oren A."/>
            <person name="Chaudhuri R.R."/>
            <person name="La Ragione R."/>
            <person name="Hildebrand F."/>
            <person name="Pallen M.J."/>
        </authorList>
    </citation>
    <scope>NUCLEOTIDE SEQUENCE</scope>
    <source>
        <strain evidence="1">8470</strain>
    </source>
</reference>
<protein>
    <submittedName>
        <fullName evidence="1">Uncharacterized protein</fullName>
    </submittedName>
</protein>
<reference evidence="1" key="2">
    <citation type="submission" date="2021-04" db="EMBL/GenBank/DDBJ databases">
        <authorList>
            <person name="Gilroy R."/>
        </authorList>
    </citation>
    <scope>NUCLEOTIDE SEQUENCE</scope>
    <source>
        <strain evidence="1">8470</strain>
    </source>
</reference>
<gene>
    <name evidence="1" type="ORF">H9928_06735</name>
</gene>
<sequence length="73" mass="8622">MEAFTLIRMKEALDRIRKSSGYKVCNKVCALRERHAILYDLTEEQFGIVKHIALRRNVEEGSCRMIDRNRIPE</sequence>
<name>A0A948TNH2_9BACT</name>
<evidence type="ECO:0000313" key="2">
    <source>
        <dbReference type="Proteomes" id="UP000784286"/>
    </source>
</evidence>